<feature type="compositionally biased region" description="Acidic residues" evidence="1">
    <location>
        <begin position="116"/>
        <end position="130"/>
    </location>
</feature>
<feature type="region of interest" description="Disordered" evidence="1">
    <location>
        <begin position="157"/>
        <end position="262"/>
    </location>
</feature>
<gene>
    <name evidence="2" type="ORF">FGIG_05344</name>
</gene>
<feature type="region of interest" description="Disordered" evidence="1">
    <location>
        <begin position="106"/>
        <end position="130"/>
    </location>
</feature>
<feature type="compositionally biased region" description="Polar residues" evidence="1">
    <location>
        <begin position="1268"/>
        <end position="1288"/>
    </location>
</feature>
<feature type="compositionally biased region" description="Polar residues" evidence="1">
    <location>
        <begin position="1609"/>
        <end position="1620"/>
    </location>
</feature>
<feature type="region of interest" description="Disordered" evidence="1">
    <location>
        <begin position="1577"/>
        <end position="1620"/>
    </location>
</feature>
<feature type="compositionally biased region" description="Basic and acidic residues" evidence="1">
    <location>
        <begin position="1579"/>
        <end position="1602"/>
    </location>
</feature>
<dbReference type="OrthoDB" id="6280357at2759"/>
<feature type="region of interest" description="Disordered" evidence="1">
    <location>
        <begin position="1849"/>
        <end position="1890"/>
    </location>
</feature>
<feature type="compositionally biased region" description="Polar residues" evidence="1">
    <location>
        <begin position="640"/>
        <end position="649"/>
    </location>
</feature>
<proteinExistence type="predicted"/>
<feature type="region of interest" description="Disordered" evidence="1">
    <location>
        <begin position="631"/>
        <end position="657"/>
    </location>
</feature>
<dbReference type="Proteomes" id="UP000316759">
    <property type="component" value="Unassembled WGS sequence"/>
</dbReference>
<feature type="region of interest" description="Disordered" evidence="1">
    <location>
        <begin position="1041"/>
        <end position="1066"/>
    </location>
</feature>
<dbReference type="STRING" id="46835.A0A504Z1T1"/>
<feature type="compositionally biased region" description="Basic and acidic residues" evidence="1">
    <location>
        <begin position="157"/>
        <end position="170"/>
    </location>
</feature>
<feature type="compositionally biased region" description="Acidic residues" evidence="1">
    <location>
        <begin position="171"/>
        <end position="203"/>
    </location>
</feature>
<feature type="non-terminal residue" evidence="2">
    <location>
        <position position="1"/>
    </location>
</feature>
<feature type="region of interest" description="Disordered" evidence="1">
    <location>
        <begin position="890"/>
        <end position="911"/>
    </location>
</feature>
<feature type="region of interest" description="Disordered" evidence="1">
    <location>
        <begin position="1201"/>
        <end position="1288"/>
    </location>
</feature>
<name>A0A504Z1T1_FASGI</name>
<feature type="compositionally biased region" description="Low complexity" evidence="1">
    <location>
        <begin position="204"/>
        <end position="215"/>
    </location>
</feature>
<sequence length="1890" mass="205221">EAGLEAEPEAEAEAEVEIVAEAEGEAEAEAATVSEVEAERVRVSEAAPEVEVETVAIDLVTERREEPEVEFEAVRKVADEAEMGMEAELMVVPEVAAAAVAAAAGELEAKEKEKEEEGEEGEGEGEVELEALVEAEVAPEAEAEVEVEMRAVLEAEREAEAEVEIEREAEVEVEAEGEAEAEMEVEAEAEAEAEIEAEAEAEAAAEAVSEAVAEAVAEEEAEAEAEPVSMLSSGDSHVPPRSSAVPVSDKSALSFDDSESDSEALTGVEAEVAASMIKSFEVIPSAVFSSSSFDALPVKSLDVTFDSSDHTDRGPRFSELELPAASGAEFVSHPASELHTSVMTISATELPIASEDIPLSISTTLFEESSCFSVDEMPCEGTALGIIDSSDHPLEEVSIQPDAPQPAVLTLGRSDTSLPDSVSTSSMTEKISRESVVLPITESLKIPSHESVVLEEAQPMENMNIPTFISLSEDMRSPFRTEFTESSYRRRESSTTEAAAAVAAAHDGFHLGLTGFKRPAVDPLRQIEQPPEVKSAVIEIPITKSPGDKKEAVSCLNHPEKPAILCFEEKELIRVSQTASLDDQLRGARNVALSNFSDNKLLEVEETHDSSREMQAISYLSDSVQVMRVDETRGRESVSEPDNSQQPLSCESHPTDDMMHTEVDDIEIPRGSVSETRAEGSSSILLTGDVIDGLSHSQFDICDESAVSVASDLSQTLLQETHQELQGSEELPVNFRGHLYPNERRSDEDLRQLAAATGTNLLTEFSEVDEEEEEYVTERLPIGTMDEPVSGEEQFVYRDSKQLGRARSYELSTNQVLSSALDRSLKMLNRLQSYGFRSCMATQSGSVCPPEVLQTTSYLYGSTSDDLSADKKVPTPAEWTEVIESCETIERSVSPGEDEHSSEGDGNAESETDEVINYATDSLEDLRVQQTADIEKEENVEDEVIDLSCARDGLSPIMEVVGIEQNSSPDLSHDSSSSLQLLNLDTEIDIGDSSSKEQLDVTKEFTREDNKIEAEKSDILRFTGQQSDDFDDYASCLTRDENLSAEPHGSTWRSTTPEESSRDSQSTIVQVLHASQIITQRPKTAEERQVLLPTEKHTKGGGADSLLVRRYSSGEIASEDQRLSSAMPGVHGSHTTLESVESDLNLFDRKQSFFDLSETVASPGICATGSTRSDISGAVSMPKLSSKDIDFKRQHADEITIEGGKHNDERIPYGRGSLRELEKSTTETERLGTKRPKPITDDSLQQGTGSGTSSSLSEFERLEREVATHSTSTSMSSVPRESVPELSSQTSSLSEFLRNERECEGSAETIPPISDEILLYPQMSSLNELNLLRTTEVTPEPSNMPQAGLITTIYEDVLAEQQASLMTQSTDSATVPSLSETQTAGQEVARIYHILQNEIDQTRTASVQFTSMTEFDEGQSPEPLVETMKEPTTERLEYQESEELVDLTDMDSLAHSSMYDSLVPSMYDDAYSSERRLLPSEWASSLIQDARDELRRQQARESDSLESSDQFAVVGTSDSLCTTSSSVDSSFGFLGATEDIVIAESGVVEFVPQQLQLLHQQYCEGLELNAPESISPQALEDRRSRRDSIDSLELSYERRGPISEEETESSMAMGQAQSFSQTGPVLSAKSELMSDSLEDSGAIFGLPSESTRDTEQLLYDHPTEPVGRLLIADTVYKSALSDQGSNQQALALEFTPAVVGSGPAIEVTEQQIVENIVTPSELLVPLTRVTGSASSLNLISQTADELGLVSYTDSNLESAIFDASEDDVAIYRDLSEHQKVQTQLVDSDSQDNIQSCFSTSVTSAMSFEDLGSTMTGSCAPFAESSDLLFGGQQTPTEVGGLIYSTADSNSEESYERKLSPVTPVPAAPVIEGPTEYTEGASAETKLVTKP</sequence>
<evidence type="ECO:0000313" key="3">
    <source>
        <dbReference type="Proteomes" id="UP000316759"/>
    </source>
</evidence>
<protein>
    <submittedName>
        <fullName evidence="2">Uncharacterized protein</fullName>
    </submittedName>
</protein>
<evidence type="ECO:0000256" key="1">
    <source>
        <dbReference type="SAM" id="MobiDB-lite"/>
    </source>
</evidence>
<keyword evidence="3" id="KW-1185">Reference proteome</keyword>
<feature type="compositionally biased region" description="Polar residues" evidence="1">
    <location>
        <begin position="1051"/>
        <end position="1066"/>
    </location>
</feature>
<comment type="caution">
    <text evidence="2">The sequence shown here is derived from an EMBL/GenBank/DDBJ whole genome shotgun (WGS) entry which is preliminary data.</text>
</comment>
<feature type="compositionally biased region" description="Acidic residues" evidence="1">
    <location>
        <begin position="216"/>
        <end position="225"/>
    </location>
</feature>
<accession>A0A504Z1T1</accession>
<feature type="compositionally biased region" description="Basic and acidic residues" evidence="1">
    <location>
        <begin position="1201"/>
        <end position="1232"/>
    </location>
</feature>
<organism evidence="2 3">
    <name type="scientific">Fasciola gigantica</name>
    <name type="common">Giant liver fluke</name>
    <dbReference type="NCBI Taxonomy" id="46835"/>
    <lineage>
        <taxon>Eukaryota</taxon>
        <taxon>Metazoa</taxon>
        <taxon>Spiralia</taxon>
        <taxon>Lophotrochozoa</taxon>
        <taxon>Platyhelminthes</taxon>
        <taxon>Trematoda</taxon>
        <taxon>Digenea</taxon>
        <taxon>Plagiorchiida</taxon>
        <taxon>Echinostomata</taxon>
        <taxon>Echinostomatoidea</taxon>
        <taxon>Fasciolidae</taxon>
        <taxon>Fasciola</taxon>
    </lineage>
</organism>
<evidence type="ECO:0000313" key="2">
    <source>
        <dbReference type="EMBL" id="TPP64477.1"/>
    </source>
</evidence>
<feature type="compositionally biased region" description="Basic and acidic residues" evidence="1">
    <location>
        <begin position="1258"/>
        <end position="1267"/>
    </location>
</feature>
<reference evidence="2 3" key="1">
    <citation type="submission" date="2019-04" db="EMBL/GenBank/DDBJ databases">
        <title>Annotation for the trematode Fasciola gigantica.</title>
        <authorList>
            <person name="Choi Y.-J."/>
        </authorList>
    </citation>
    <scope>NUCLEOTIDE SEQUENCE [LARGE SCALE GENOMIC DNA]</scope>
    <source>
        <strain evidence="2">Uganda_cow_1</strain>
    </source>
</reference>
<feature type="compositionally biased region" description="Low complexity" evidence="1">
    <location>
        <begin position="1243"/>
        <end position="1257"/>
    </location>
</feature>
<dbReference type="EMBL" id="SUNJ01004390">
    <property type="protein sequence ID" value="TPP64477.1"/>
    <property type="molecule type" value="Genomic_DNA"/>
</dbReference>